<evidence type="ECO:0000256" key="4">
    <source>
        <dbReference type="ARBA" id="ARBA00022692"/>
    </source>
</evidence>
<keyword evidence="4" id="KW-0812">Transmembrane</keyword>
<dbReference type="FunFam" id="2.40.160.50:FF:000008">
    <property type="entry name" value="Mitochondrial outer membrane beta-barrel protein Tob55"/>
    <property type="match status" value="1"/>
</dbReference>
<reference evidence="8 9" key="1">
    <citation type="journal article" date="2019" name="PLoS ONE">
        <title>Comparative genome analysis indicates high evolutionary potential of pathogenicity genes in Colletotrichum tanaceti.</title>
        <authorList>
            <person name="Lelwala R.V."/>
            <person name="Korhonen P.K."/>
            <person name="Young N.D."/>
            <person name="Scott J.B."/>
            <person name="Ades P.A."/>
            <person name="Gasser R.B."/>
            <person name="Taylor P.W.J."/>
        </authorList>
    </citation>
    <scope>NUCLEOTIDE SEQUENCE [LARGE SCALE GENOMIC DNA]</scope>
    <source>
        <strain evidence="8">BRIP57314</strain>
    </source>
</reference>
<dbReference type="InterPro" id="IPR000184">
    <property type="entry name" value="Bac_surfAg_D15"/>
</dbReference>
<dbReference type="PANTHER" id="PTHR12815">
    <property type="entry name" value="SORTING AND ASSEMBLY MACHINERY SAMM50 PROTEIN FAMILY MEMBER"/>
    <property type="match status" value="1"/>
</dbReference>
<evidence type="ECO:0000256" key="3">
    <source>
        <dbReference type="ARBA" id="ARBA00022452"/>
    </source>
</evidence>
<dbReference type="InterPro" id="IPR039910">
    <property type="entry name" value="D15-like"/>
</dbReference>
<evidence type="ECO:0000256" key="5">
    <source>
        <dbReference type="ARBA" id="ARBA00023136"/>
    </source>
</evidence>
<evidence type="ECO:0000259" key="7">
    <source>
        <dbReference type="Pfam" id="PF01103"/>
    </source>
</evidence>
<feature type="region of interest" description="Disordered" evidence="6">
    <location>
        <begin position="360"/>
        <end position="391"/>
    </location>
</feature>
<dbReference type="EMBL" id="PJEX01000311">
    <property type="protein sequence ID" value="TKW51365.1"/>
    <property type="molecule type" value="Genomic_DNA"/>
</dbReference>
<dbReference type="OrthoDB" id="1724197at2759"/>
<dbReference type="Proteomes" id="UP000310108">
    <property type="component" value="Unassembled WGS sequence"/>
</dbReference>
<gene>
    <name evidence="8" type="ORF">CTA1_7049</name>
</gene>
<evidence type="ECO:0000313" key="9">
    <source>
        <dbReference type="Proteomes" id="UP000310108"/>
    </source>
</evidence>
<dbReference type="Pfam" id="PF01103">
    <property type="entry name" value="Omp85"/>
    <property type="match status" value="1"/>
</dbReference>
<evidence type="ECO:0000256" key="1">
    <source>
        <dbReference type="ARBA" id="ARBA00004374"/>
    </source>
</evidence>
<evidence type="ECO:0000256" key="2">
    <source>
        <dbReference type="ARBA" id="ARBA00010913"/>
    </source>
</evidence>
<dbReference type="AlphaFoldDB" id="A0A4U6X7Q5"/>
<dbReference type="GO" id="GO:0005741">
    <property type="term" value="C:mitochondrial outer membrane"/>
    <property type="evidence" value="ECO:0007669"/>
    <property type="project" value="UniProtKB-SubCell"/>
</dbReference>
<dbReference type="GO" id="GO:0045040">
    <property type="term" value="P:protein insertion into mitochondrial outer membrane"/>
    <property type="evidence" value="ECO:0007669"/>
    <property type="project" value="TreeGrafter"/>
</dbReference>
<sequence>MVLQRELSHRSNPFRQTVWLELQASGTSLNRHQSIRHSASSVPIGFSARSVLHLEFNRSLSARVLLFPCQFTAFRALLAFTEAPMALSGSSASNPIDKLRAGPDALRKEAESSAEFEKLQEEAKTRRLQALASCHPLRALGCAPLAEQNSQPMTINRLQVHGATNTRRGFLDPIFQPILAEDVNSNSTLGEVAARLGVARGKLERLGIFHPDPKVHLNSSNQTDPSTTPTDVDVDVVVKQLSRYKLNAGTDVGNSEGSAYTSLLWRNIFGGAEKLEVHASAGTRTRSAYSATLSAPVQSNPDTSLALDVLASATDKSWAAHEEVLKGGNLRFSWRPGPEEMHSLEYSGIWRQVTGLRDNASPTVRGDAGDSVKSSVKHTYQRDRRDNPQLPQSGYVLKSVFELAGVGPLGGDVAFSKNEVEVGGAVPVPVPGVKGPSGISIGGGFRFGMLYPLPLGFSSGGKAQPSRINDRFQLGGPTDVRGFHYGGLGPHDGQDSVGGDVFAAGSVNMLFPLPYKGPESSLRFQVFANGGRLVAMQNKTKGGDSPSGLDAGSVASSAWRAVSDLTTGLPSTAAGVGLVYAHPVARFELNFSLPLVLRRGEQGTKGLQVGVGISFL</sequence>
<proteinExistence type="inferred from homology"/>
<comment type="subcellular location">
    <subcellularLocation>
        <location evidence="1">Mitochondrion outer membrane</location>
        <topology evidence="1">Multi-pass membrane protein</topology>
    </subcellularLocation>
</comment>
<keyword evidence="5" id="KW-0472">Membrane</keyword>
<dbReference type="Gene3D" id="2.40.160.50">
    <property type="entry name" value="membrane protein fhac: a member of the omp85/tpsb transporter family"/>
    <property type="match status" value="1"/>
</dbReference>
<accession>A0A4U6X7Q5</accession>
<keyword evidence="3" id="KW-1134">Transmembrane beta strand</keyword>
<comment type="similarity">
    <text evidence="2">Belongs to the SAM50/omp85 family.</text>
</comment>
<protein>
    <submittedName>
        <fullName evidence="8">SAM50-like protein SPAC17C9.06</fullName>
    </submittedName>
</protein>
<evidence type="ECO:0000256" key="6">
    <source>
        <dbReference type="SAM" id="MobiDB-lite"/>
    </source>
</evidence>
<evidence type="ECO:0000313" key="8">
    <source>
        <dbReference type="EMBL" id="TKW51365.1"/>
    </source>
</evidence>
<comment type="caution">
    <text evidence="8">The sequence shown here is derived from an EMBL/GenBank/DDBJ whole genome shotgun (WGS) entry which is preliminary data.</text>
</comment>
<organism evidence="8 9">
    <name type="scientific">Colletotrichum tanaceti</name>
    <dbReference type="NCBI Taxonomy" id="1306861"/>
    <lineage>
        <taxon>Eukaryota</taxon>
        <taxon>Fungi</taxon>
        <taxon>Dikarya</taxon>
        <taxon>Ascomycota</taxon>
        <taxon>Pezizomycotina</taxon>
        <taxon>Sordariomycetes</taxon>
        <taxon>Hypocreomycetidae</taxon>
        <taxon>Glomerellales</taxon>
        <taxon>Glomerellaceae</taxon>
        <taxon>Colletotrichum</taxon>
        <taxon>Colletotrichum destructivum species complex</taxon>
    </lineage>
</organism>
<dbReference type="PANTHER" id="PTHR12815:SF18">
    <property type="entry name" value="SORTING AND ASSEMBLY MACHINERY COMPONENT 50 HOMOLOG"/>
    <property type="match status" value="1"/>
</dbReference>
<keyword evidence="9" id="KW-1185">Reference proteome</keyword>
<feature type="domain" description="Bacterial surface antigen (D15)" evidence="7">
    <location>
        <begin position="267"/>
        <end position="615"/>
    </location>
</feature>
<name>A0A4U6X7Q5_9PEZI</name>
<dbReference type="STRING" id="1306861.A0A4U6X7Q5"/>